<proteinExistence type="predicted"/>
<feature type="compositionally biased region" description="Polar residues" evidence="1">
    <location>
        <begin position="8"/>
        <end position="29"/>
    </location>
</feature>
<sequence>MNDDCCGKQSTFPTRTTNEVVPDAITSQHSDNKERSAHGYHSETAGVEARRAERLWKKRVKALLRAGNPVPLEDQDLIRDLEAAESECESENVSQRGNEYGLQQGGPEWTDLSPLLRRSIGSHVD</sequence>
<feature type="region of interest" description="Disordered" evidence="1">
    <location>
        <begin position="1"/>
        <end position="48"/>
    </location>
</feature>
<protein>
    <submittedName>
        <fullName evidence="2">Uncharacterized protein</fullName>
    </submittedName>
</protein>
<dbReference type="AlphaFoldDB" id="A0A177A6X1"/>
<feature type="region of interest" description="Disordered" evidence="1">
    <location>
        <begin position="88"/>
        <end position="125"/>
    </location>
</feature>
<dbReference type="EMBL" id="KV441401">
    <property type="protein sequence ID" value="OAF57212.1"/>
    <property type="molecule type" value="Genomic_DNA"/>
</dbReference>
<feature type="compositionally biased region" description="Basic and acidic residues" evidence="1">
    <location>
        <begin position="30"/>
        <end position="41"/>
    </location>
</feature>
<dbReference type="GeneID" id="36288950"/>
<organism evidence="2">
    <name type="scientific">Pseudogymnoascus destructans</name>
    <dbReference type="NCBI Taxonomy" id="655981"/>
    <lineage>
        <taxon>Eukaryota</taxon>
        <taxon>Fungi</taxon>
        <taxon>Dikarya</taxon>
        <taxon>Ascomycota</taxon>
        <taxon>Pezizomycotina</taxon>
        <taxon>Leotiomycetes</taxon>
        <taxon>Thelebolales</taxon>
        <taxon>Thelebolaceae</taxon>
        <taxon>Pseudogymnoascus</taxon>
    </lineage>
</organism>
<dbReference type="Proteomes" id="UP000077154">
    <property type="component" value="Unassembled WGS sequence"/>
</dbReference>
<reference evidence="2" key="1">
    <citation type="submission" date="2016-03" db="EMBL/GenBank/DDBJ databases">
        <title>Updated assembly of Pseudogymnoascus destructans, the fungus causing white-nose syndrome of bats.</title>
        <authorList>
            <person name="Palmer J.M."/>
            <person name="Drees K.P."/>
            <person name="Foster J.T."/>
            <person name="Lindner D.L."/>
        </authorList>
    </citation>
    <scope>NUCLEOTIDE SEQUENCE [LARGE SCALE GENOMIC DNA]</scope>
    <source>
        <strain evidence="2">20631-21</strain>
    </source>
</reference>
<gene>
    <name evidence="2" type="ORF">VC83_05887</name>
</gene>
<evidence type="ECO:0000313" key="2">
    <source>
        <dbReference type="EMBL" id="OAF57212.1"/>
    </source>
</evidence>
<dbReference type="RefSeq" id="XP_024322503.1">
    <property type="nucleotide sequence ID" value="XM_024469495.1"/>
</dbReference>
<dbReference type="OrthoDB" id="10622410at2759"/>
<accession>A0A177A6X1</accession>
<name>A0A177A6X1_9PEZI</name>
<evidence type="ECO:0000256" key="1">
    <source>
        <dbReference type="SAM" id="MobiDB-lite"/>
    </source>
</evidence>